<dbReference type="InterPro" id="IPR011650">
    <property type="entry name" value="Peptidase_M20_dimer"/>
</dbReference>
<dbReference type="InterPro" id="IPR036264">
    <property type="entry name" value="Bact_exopeptidase_dim_dom"/>
</dbReference>
<dbReference type="SUPFAM" id="SSF55031">
    <property type="entry name" value="Bacterial exopeptidase dimerisation domain"/>
    <property type="match status" value="1"/>
</dbReference>
<accession>A0ABU3QY10</accession>
<keyword evidence="8" id="KW-1185">Reference proteome</keyword>
<dbReference type="InterPro" id="IPR047177">
    <property type="entry name" value="Pept_M20A"/>
</dbReference>
<evidence type="ECO:0000256" key="2">
    <source>
        <dbReference type="ARBA" id="ARBA00022670"/>
    </source>
</evidence>
<evidence type="ECO:0000256" key="5">
    <source>
        <dbReference type="ARBA" id="ARBA00022833"/>
    </source>
</evidence>
<name>A0ABU3QY10_9GAMM</name>
<evidence type="ECO:0000313" key="7">
    <source>
        <dbReference type="EMBL" id="MDU0112305.1"/>
    </source>
</evidence>
<evidence type="ECO:0000259" key="6">
    <source>
        <dbReference type="Pfam" id="PF07687"/>
    </source>
</evidence>
<dbReference type="SUPFAM" id="SSF53187">
    <property type="entry name" value="Zn-dependent exopeptidases"/>
    <property type="match status" value="1"/>
</dbReference>
<dbReference type="PANTHER" id="PTHR45962">
    <property type="entry name" value="N-FATTY-ACYL-AMINO ACID SYNTHASE/HYDROLASE PM20D1"/>
    <property type="match status" value="1"/>
</dbReference>
<evidence type="ECO:0000313" key="8">
    <source>
        <dbReference type="Proteomes" id="UP001257914"/>
    </source>
</evidence>
<feature type="domain" description="Peptidase M20 dimerisation" evidence="6">
    <location>
        <begin position="241"/>
        <end position="385"/>
    </location>
</feature>
<evidence type="ECO:0000256" key="3">
    <source>
        <dbReference type="ARBA" id="ARBA00022723"/>
    </source>
</evidence>
<dbReference type="Proteomes" id="UP001257914">
    <property type="component" value="Unassembled WGS sequence"/>
</dbReference>
<evidence type="ECO:0000256" key="4">
    <source>
        <dbReference type="ARBA" id="ARBA00022801"/>
    </source>
</evidence>
<dbReference type="PANTHER" id="PTHR45962:SF1">
    <property type="entry name" value="N-FATTY-ACYL-AMINO ACID SYNTHASE_HYDROLASE PM20D1"/>
    <property type="match status" value="1"/>
</dbReference>
<dbReference type="InterPro" id="IPR001261">
    <property type="entry name" value="ArgE/DapE_CS"/>
</dbReference>
<evidence type="ECO:0000256" key="1">
    <source>
        <dbReference type="ARBA" id="ARBA00006247"/>
    </source>
</evidence>
<organism evidence="7 8">
    <name type="scientific">Psychrosphaera aquimarina</name>
    <dbReference type="NCBI Taxonomy" id="2044854"/>
    <lineage>
        <taxon>Bacteria</taxon>
        <taxon>Pseudomonadati</taxon>
        <taxon>Pseudomonadota</taxon>
        <taxon>Gammaproteobacteria</taxon>
        <taxon>Alteromonadales</taxon>
        <taxon>Pseudoalteromonadaceae</taxon>
        <taxon>Psychrosphaera</taxon>
    </lineage>
</organism>
<comment type="similarity">
    <text evidence="1">Belongs to the peptidase M20A family.</text>
</comment>
<keyword evidence="2" id="KW-0645">Protease</keyword>
<dbReference type="PROSITE" id="PS00758">
    <property type="entry name" value="ARGE_DAPE_CPG2_1"/>
    <property type="match status" value="1"/>
</dbReference>
<dbReference type="PIRSF" id="PIRSF036696">
    <property type="entry name" value="ACY-1"/>
    <property type="match status" value="1"/>
</dbReference>
<keyword evidence="3" id="KW-0479">Metal-binding</keyword>
<keyword evidence="4" id="KW-0378">Hydrolase</keyword>
<dbReference type="InterPro" id="IPR002933">
    <property type="entry name" value="Peptidase_M20"/>
</dbReference>
<gene>
    <name evidence="7" type="ORF">RT723_04685</name>
</gene>
<dbReference type="Gene3D" id="1.10.150.900">
    <property type="match status" value="1"/>
</dbReference>
<dbReference type="EMBL" id="JAWCUA010000003">
    <property type="protein sequence ID" value="MDU0112305.1"/>
    <property type="molecule type" value="Genomic_DNA"/>
</dbReference>
<dbReference type="RefSeq" id="WP_315946059.1">
    <property type="nucleotide sequence ID" value="NZ_JAWCUA010000003.1"/>
</dbReference>
<dbReference type="Pfam" id="PF07687">
    <property type="entry name" value="M20_dimer"/>
    <property type="match status" value="1"/>
</dbReference>
<dbReference type="Gene3D" id="3.30.70.360">
    <property type="match status" value="1"/>
</dbReference>
<keyword evidence="5" id="KW-0862">Zinc</keyword>
<dbReference type="Pfam" id="PF01546">
    <property type="entry name" value="Peptidase_M20"/>
    <property type="match status" value="1"/>
</dbReference>
<sequence>MLKKITNILLSCILILIAIILVRTITYDAPEPIISINKENPELDIDPMSLANNLSAAIQFKTISKEDQAQIDKKAFNHFVDWVRSTYPLVHKKLQLIKINQHTLVFYWRGLQPEKPAILLSAHYDVVPVNPGTEQDWQHAPFDGVIDQEYIWGRGAMDDKGSAIAMLEAINALANKDFKPQGDIYVALTHDEEIGSQFGAQAVANWLAKKKVDIAWSLDEGSAVIDGIVPGITKQIAMINVAEKGYLNLELVANAEGGHSSMPPKDTAVSILADGIVKLRDNPVAGGLTGVSEIMYDKLGRHMSLGYRILFANTWLFKPIIEKVMGNIPSGNAMLRTTTAPTMLTGSIKSNVLPISATAIVNFRLHPRDTIDDVINHVKRVINDERIEVNTVTAQSASTIATMDSSGFNIIAEQASAAYGDVIVTPGITIAATDSRFYSEITQSYRFSPMILNKQDLARMHGTNERISIDNMVKAVRFYAGIMRQQ</sequence>
<protein>
    <submittedName>
        <fullName evidence="7">M20 family peptidase</fullName>
    </submittedName>
</protein>
<comment type="caution">
    <text evidence="7">The sequence shown here is derived from an EMBL/GenBank/DDBJ whole genome shotgun (WGS) entry which is preliminary data.</text>
</comment>
<reference evidence="7 8" key="1">
    <citation type="submission" date="2023-10" db="EMBL/GenBank/DDBJ databases">
        <title>Psychrosphaera aquimaarina strain SW33 isolated from seawater.</title>
        <authorList>
            <person name="Bayburt H."/>
            <person name="Kim J.M."/>
            <person name="Choi B.J."/>
            <person name="Jeon C.O."/>
        </authorList>
    </citation>
    <scope>NUCLEOTIDE SEQUENCE [LARGE SCALE GENOMIC DNA]</scope>
    <source>
        <strain evidence="7 8">KCTC 52743</strain>
    </source>
</reference>
<dbReference type="Gene3D" id="3.40.630.10">
    <property type="entry name" value="Zn peptidases"/>
    <property type="match status" value="1"/>
</dbReference>
<proteinExistence type="inferred from homology"/>